<dbReference type="AlphaFoldDB" id="A0A177TTE9"/>
<feature type="compositionally biased region" description="Polar residues" evidence="1">
    <location>
        <begin position="362"/>
        <end position="376"/>
    </location>
</feature>
<feature type="region of interest" description="Disordered" evidence="1">
    <location>
        <begin position="478"/>
        <end position="499"/>
    </location>
</feature>
<feature type="compositionally biased region" description="Polar residues" evidence="1">
    <location>
        <begin position="151"/>
        <end position="160"/>
    </location>
</feature>
<evidence type="ECO:0000313" key="3">
    <source>
        <dbReference type="Proteomes" id="UP000077521"/>
    </source>
</evidence>
<feature type="compositionally biased region" description="Polar residues" evidence="1">
    <location>
        <begin position="283"/>
        <end position="292"/>
    </location>
</feature>
<feature type="region of interest" description="Disordered" evidence="1">
    <location>
        <begin position="282"/>
        <end position="328"/>
    </location>
</feature>
<feature type="compositionally biased region" description="Basic and acidic residues" evidence="1">
    <location>
        <begin position="664"/>
        <end position="674"/>
    </location>
</feature>
<feature type="region of interest" description="Disordered" evidence="1">
    <location>
        <begin position="521"/>
        <end position="555"/>
    </location>
</feature>
<feature type="region of interest" description="Disordered" evidence="1">
    <location>
        <begin position="349"/>
        <end position="404"/>
    </location>
</feature>
<organism evidence="2 3">
    <name type="scientific">Tilletia indica</name>
    <dbReference type="NCBI Taxonomy" id="43049"/>
    <lineage>
        <taxon>Eukaryota</taxon>
        <taxon>Fungi</taxon>
        <taxon>Dikarya</taxon>
        <taxon>Basidiomycota</taxon>
        <taxon>Ustilaginomycotina</taxon>
        <taxon>Exobasidiomycetes</taxon>
        <taxon>Tilletiales</taxon>
        <taxon>Tilletiaceae</taxon>
        <taxon>Tilletia</taxon>
    </lineage>
</organism>
<reference evidence="2" key="2">
    <citation type="journal article" date="2019" name="IMA Fungus">
        <title>Genome sequencing and comparison of five Tilletia species to identify candidate genes for the detection of regulated species infecting wheat.</title>
        <authorList>
            <person name="Nguyen H.D.T."/>
            <person name="Sultana T."/>
            <person name="Kesanakurti P."/>
            <person name="Hambleton S."/>
        </authorList>
    </citation>
    <scope>NUCLEOTIDE SEQUENCE</scope>
    <source>
        <strain evidence="2">DAOMC 236416</strain>
    </source>
</reference>
<feature type="compositionally biased region" description="Low complexity" evidence="1">
    <location>
        <begin position="309"/>
        <end position="319"/>
    </location>
</feature>
<evidence type="ECO:0000313" key="2">
    <source>
        <dbReference type="EMBL" id="KAE8260497.1"/>
    </source>
</evidence>
<feature type="compositionally biased region" description="Basic and acidic residues" evidence="1">
    <location>
        <begin position="87"/>
        <end position="97"/>
    </location>
</feature>
<feature type="region of interest" description="Disordered" evidence="1">
    <location>
        <begin position="647"/>
        <end position="691"/>
    </location>
</feature>
<evidence type="ECO:0000256" key="1">
    <source>
        <dbReference type="SAM" id="MobiDB-lite"/>
    </source>
</evidence>
<accession>A0A177TTE9</accession>
<dbReference type="EMBL" id="LWDF02000009">
    <property type="protein sequence ID" value="KAE8260497.1"/>
    <property type="molecule type" value="Genomic_DNA"/>
</dbReference>
<gene>
    <name evidence="2" type="ORF">A4X13_0g285</name>
</gene>
<protein>
    <submittedName>
        <fullName evidence="2">Uncharacterized protein</fullName>
    </submittedName>
</protein>
<keyword evidence="3" id="KW-1185">Reference proteome</keyword>
<feature type="compositionally biased region" description="Low complexity" evidence="1">
    <location>
        <begin position="490"/>
        <end position="499"/>
    </location>
</feature>
<comment type="caution">
    <text evidence="2">The sequence shown here is derived from an EMBL/GenBank/DDBJ whole genome shotgun (WGS) entry which is preliminary data.</text>
</comment>
<feature type="region of interest" description="Disordered" evidence="1">
    <location>
        <begin position="87"/>
        <end position="163"/>
    </location>
</feature>
<sequence length="730" mass="78812">MPPISSLFAGSPHQILTPSPTATRRKSAILSGTRLFKAGTSSEAITPSSSQSSSSSRTRETLAFTPIDPISASSSLASVPQALAYHHEDDHKDKSGKPVDLAFPPTPHKKTSHTILRRILQRPFRHRDVLSPSPTPSPSTQNFLCDPAGSISGTRINDGSNVDRITERAAEDKKRLHRYTWTASPPSTPTNRLGSQDSSITYDSNVPAAPRKVQNYSSAEALFSRYFYHADRSKDGTIATLSTPTASFRNTASRRVTFTAQDLLDSDSSDDQSQHSAIAAIRANQSADTSQRLGPLSGPSMPHRKPTDASSSSLSAAAAGKHTTSASARLSRFIPRSLRSLNNRLSITSLPARRGDNPTEADWTTPTSIPMSSTLPQLPENGPASLSTNDNPVREHPQHHRSTEISPELLRDAAELMVRFNSDFDEIASQEEPSAEPTTVNSATIMRSKSTQSLLERWISAHRLSVSKSARNLKALQRRSTTIGAKDARSSTTPNNAAAAPGSALAVVAADHYTNVEAAPRTPMHRDKSPSQHVAAAQPSPLPASCHGYEPLPVENNDSRPNISAWLRAVAQANFMERYDLELSVHGTDSEASVSPLVDGTEHFEETGHQLPSWESWDRILRVSLDSMDLSGLPSAALAAAAATAAAAEDDALSRGRPRSTSLDYRRRTARNREQQQQQQTYRIHPQPSVGVAAASPSLEWNATTSPLMSPLMSTPVMQGGTIDEAPVFE</sequence>
<proteinExistence type="predicted"/>
<name>A0A177TTE9_9BASI</name>
<feature type="region of interest" description="Disordered" evidence="1">
    <location>
        <begin position="39"/>
        <end position="62"/>
    </location>
</feature>
<feature type="compositionally biased region" description="Basic residues" evidence="1">
    <location>
        <begin position="107"/>
        <end position="125"/>
    </location>
</feature>
<feature type="region of interest" description="Disordered" evidence="1">
    <location>
        <begin position="1"/>
        <end position="26"/>
    </location>
</feature>
<dbReference type="Proteomes" id="UP000077521">
    <property type="component" value="Unassembled WGS sequence"/>
</dbReference>
<reference evidence="2" key="1">
    <citation type="submission" date="2016-04" db="EMBL/GenBank/DDBJ databases">
        <authorList>
            <person name="Nguyen H.D."/>
            <person name="Samba Siva P."/>
            <person name="Cullis J."/>
            <person name="Levesque C.A."/>
            <person name="Hambleton S."/>
        </authorList>
    </citation>
    <scope>NUCLEOTIDE SEQUENCE</scope>
    <source>
        <strain evidence="2">DAOMC 236416</strain>
    </source>
</reference>
<feature type="compositionally biased region" description="Low complexity" evidence="1">
    <location>
        <begin position="41"/>
        <end position="56"/>
    </location>
</feature>